<evidence type="ECO:0000256" key="6">
    <source>
        <dbReference type="ARBA" id="ARBA00023033"/>
    </source>
</evidence>
<evidence type="ECO:0000313" key="10">
    <source>
        <dbReference type="Proteomes" id="UP001370348"/>
    </source>
</evidence>
<feature type="region of interest" description="Disordered" evidence="8">
    <location>
        <begin position="1"/>
        <end position="22"/>
    </location>
</feature>
<dbReference type="InterPro" id="IPR002401">
    <property type="entry name" value="Cyt_P450_E_grp-I"/>
</dbReference>
<dbReference type="Gene3D" id="1.10.630.10">
    <property type="entry name" value="Cytochrome P450"/>
    <property type="match status" value="1"/>
</dbReference>
<reference evidence="9 10" key="1">
    <citation type="submission" date="2021-12" db="EMBL/GenBank/DDBJ databases">
        <title>Discovery of the Pendulisporaceae a myxobacterial family with distinct sporulation behavior and unique specialized metabolism.</title>
        <authorList>
            <person name="Garcia R."/>
            <person name="Popoff A."/>
            <person name="Bader C.D."/>
            <person name="Loehr J."/>
            <person name="Walesch S."/>
            <person name="Walt C."/>
            <person name="Boldt J."/>
            <person name="Bunk B."/>
            <person name="Haeckl F.J.F.P.J."/>
            <person name="Gunesch A.P."/>
            <person name="Birkelbach J."/>
            <person name="Nuebel U."/>
            <person name="Pietschmann T."/>
            <person name="Bach T."/>
            <person name="Mueller R."/>
        </authorList>
    </citation>
    <scope>NUCLEOTIDE SEQUENCE [LARGE SCALE GENOMIC DNA]</scope>
    <source>
        <strain evidence="9 10">MSr11954</strain>
    </source>
</reference>
<keyword evidence="3 7" id="KW-0479">Metal-binding</keyword>
<dbReference type="PRINTS" id="PR00385">
    <property type="entry name" value="P450"/>
</dbReference>
<sequence>MTPTTHRSLSADWPRPAGPGSQGLLRSVPSAIGIFRDPIGFVSRRFDAYGDIYYVPNGDGGLYVLRHPDHVGDVLVTHASKFDKSHTSSSQLAEFLGNALLTNEGEAWRRQRRMVGPAFHRDRLSGYAEIMVEESVRTVRAWRGGEERDMAREMMSLTLRIVDRTLFGRRVDDAEIAEVARSVNTAQRSLWLPGALFSLYRRRVHHARRNIDRILSRRIDARRQTPGSGEPDLLDALLRAVDVEGDGRGLSDRELHDLVATFFVAGHETTALALTWSLYLLSQNPDAGSKLSAEVDAVLAGRTVTYDDLPKLVYTRRVLQEAMRLYPPAFAIARRARDDARIGDYIVPAGSEVVIWIYMMHRHPRFYPEPERFDPERFTEESEARRPKHAYLPFGGGARVCIGKAFAMLEAELVLATLVQRFRFELVRGHRVQARPRITLGPKYGMRMVLQGRA</sequence>
<organism evidence="9 10">
    <name type="scientific">Pendulispora albinea</name>
    <dbReference type="NCBI Taxonomy" id="2741071"/>
    <lineage>
        <taxon>Bacteria</taxon>
        <taxon>Pseudomonadati</taxon>
        <taxon>Myxococcota</taxon>
        <taxon>Myxococcia</taxon>
        <taxon>Myxococcales</taxon>
        <taxon>Sorangiineae</taxon>
        <taxon>Pendulisporaceae</taxon>
        <taxon>Pendulispora</taxon>
    </lineage>
</organism>
<dbReference type="InterPro" id="IPR036396">
    <property type="entry name" value="Cyt_P450_sf"/>
</dbReference>
<keyword evidence="2 7" id="KW-0349">Heme</keyword>
<dbReference type="CDD" id="cd20620">
    <property type="entry name" value="CYP132-like"/>
    <property type="match status" value="1"/>
</dbReference>
<evidence type="ECO:0000256" key="5">
    <source>
        <dbReference type="ARBA" id="ARBA00023004"/>
    </source>
</evidence>
<accession>A0ABZ2M8B9</accession>
<dbReference type="PRINTS" id="PR00463">
    <property type="entry name" value="EP450I"/>
</dbReference>
<protein>
    <submittedName>
        <fullName evidence="9">Cytochrome P450</fullName>
    </submittedName>
</protein>
<evidence type="ECO:0000256" key="1">
    <source>
        <dbReference type="ARBA" id="ARBA00010617"/>
    </source>
</evidence>
<dbReference type="RefSeq" id="WP_394828377.1">
    <property type="nucleotide sequence ID" value="NZ_CP089984.1"/>
</dbReference>
<keyword evidence="4 7" id="KW-0560">Oxidoreductase</keyword>
<evidence type="ECO:0000313" key="9">
    <source>
        <dbReference type="EMBL" id="WXB18750.1"/>
    </source>
</evidence>
<dbReference type="SUPFAM" id="SSF48264">
    <property type="entry name" value="Cytochrome P450"/>
    <property type="match status" value="1"/>
</dbReference>
<evidence type="ECO:0000256" key="3">
    <source>
        <dbReference type="ARBA" id="ARBA00022723"/>
    </source>
</evidence>
<evidence type="ECO:0000256" key="8">
    <source>
        <dbReference type="SAM" id="MobiDB-lite"/>
    </source>
</evidence>
<evidence type="ECO:0000256" key="4">
    <source>
        <dbReference type="ARBA" id="ARBA00023002"/>
    </source>
</evidence>
<evidence type="ECO:0000256" key="7">
    <source>
        <dbReference type="RuleBase" id="RU000461"/>
    </source>
</evidence>
<dbReference type="InterPro" id="IPR050196">
    <property type="entry name" value="Cytochrome_P450_Monoox"/>
</dbReference>
<keyword evidence="5 7" id="KW-0408">Iron</keyword>
<keyword evidence="10" id="KW-1185">Reference proteome</keyword>
<dbReference type="EMBL" id="CP089984">
    <property type="protein sequence ID" value="WXB18750.1"/>
    <property type="molecule type" value="Genomic_DNA"/>
</dbReference>
<proteinExistence type="inferred from homology"/>
<dbReference type="InterPro" id="IPR001128">
    <property type="entry name" value="Cyt_P450"/>
</dbReference>
<dbReference type="PROSITE" id="PS00086">
    <property type="entry name" value="CYTOCHROME_P450"/>
    <property type="match status" value="1"/>
</dbReference>
<dbReference type="Proteomes" id="UP001370348">
    <property type="component" value="Chromosome"/>
</dbReference>
<name>A0ABZ2M8B9_9BACT</name>
<dbReference type="InterPro" id="IPR017972">
    <property type="entry name" value="Cyt_P450_CS"/>
</dbReference>
<gene>
    <name evidence="9" type="ORF">LZC94_16120</name>
</gene>
<dbReference type="PANTHER" id="PTHR24291:SF50">
    <property type="entry name" value="BIFUNCTIONAL ALBAFLAVENONE MONOOXYGENASE_TERPENE SYNTHASE"/>
    <property type="match status" value="1"/>
</dbReference>
<dbReference type="PANTHER" id="PTHR24291">
    <property type="entry name" value="CYTOCHROME P450 FAMILY 4"/>
    <property type="match status" value="1"/>
</dbReference>
<dbReference type="Pfam" id="PF00067">
    <property type="entry name" value="p450"/>
    <property type="match status" value="1"/>
</dbReference>
<evidence type="ECO:0000256" key="2">
    <source>
        <dbReference type="ARBA" id="ARBA00022617"/>
    </source>
</evidence>
<comment type="similarity">
    <text evidence="1 7">Belongs to the cytochrome P450 family.</text>
</comment>
<keyword evidence="6 7" id="KW-0503">Monooxygenase</keyword>